<feature type="compositionally biased region" description="Polar residues" evidence="1">
    <location>
        <begin position="695"/>
        <end position="711"/>
    </location>
</feature>
<keyword evidence="2" id="KW-1133">Transmembrane helix</keyword>
<feature type="compositionally biased region" description="Polar residues" evidence="1">
    <location>
        <begin position="721"/>
        <end position="731"/>
    </location>
</feature>
<dbReference type="AlphaFoldDB" id="A0A812DK24"/>
<keyword evidence="2" id="KW-0812">Transmembrane</keyword>
<sequence>MFGEMVPHHQGSALLNETNVVKVHPLNPQPPGPVDISVVPYEGFVQHPYTQSSAQPPPPPPHHPSNQLHDAVVISSTQHPGQPHGTVMPTYMQQQPIAHPAQVQSQDNLLLGHYQSAHPHHDIVVPAPHQQYSAPPPGTVMFASHQNAYHQPQDILPTQQQFVGQPQAAPFPGVLVSPTPQHAPYASHDGVVHTGQTLTAHQSSYPMHDPLLSPSPHHAGLLHPSVMVNPHMPGPPPVPAAPHQYPGQLHSSVLPAYHNQYPGSIQGTVVPGPPPPPQHHNGMVPPSHQHATPLHGTVVAPPQHPNPLTGGVIAPLHQNPGSLHNPMLPSAAHQHPGSLQGTIVSHQHTSPIHSAAVMPTHHHHQQQQQHPAAIFGNLTTHHQHPGSMHPNVLPCPRQHPPSGRLHNNVGPPSSRQQHPLNGVLPPLPMQQQQHHSSSKSNDNDSAGLRQLLPSSSSSSSSSSTSSSSKANDNTGLSATNTTTTTTTSTAGSHHNPKVIDSTITTISQATSTQSKFFSTSASSSSVSSDLAGQTSSQHVPIKKLGTLASKSNGFSESRVNHKVGQSSYKDLSTANDSTSGKASSTNTNHGPWENRTTYSTTSNSLKSASVSSSLSTTSIETVVTSAERSASICSQRSLPSQSSLIPPPRMSLSVNGMLPPTNSMVGRLLGYQHSNGNSSASGRAVSPLSSKKDPTASSTSNSDVDAISTSLEKSRLHDNQFSRQLDNTNGNNRRRYVSESWRRQNSESAAASYSYPKQQQPLWSSSPKDPLKVVNLPVEQMKRPVYPLKMSKNSYSAAENSNPQPPERFCHDGDNNNLFFFLPFLLFLFFLFFIFIFSSFFVFFLFSFSSVTVFHYHIYIP</sequence>
<reference evidence="3" key="1">
    <citation type="submission" date="2021-01" db="EMBL/GenBank/DDBJ databases">
        <authorList>
            <person name="Li R."/>
            <person name="Bekaert M."/>
        </authorList>
    </citation>
    <scope>NUCLEOTIDE SEQUENCE</scope>
    <source>
        <strain evidence="3">Farmed</strain>
    </source>
</reference>
<feature type="compositionally biased region" description="Polar residues" evidence="1">
    <location>
        <begin position="672"/>
        <end position="681"/>
    </location>
</feature>
<evidence type="ECO:0000256" key="1">
    <source>
        <dbReference type="SAM" id="MobiDB-lite"/>
    </source>
</evidence>
<gene>
    <name evidence="3" type="ORF">SPHA_55119</name>
</gene>
<feature type="region of interest" description="Disordered" evidence="1">
    <location>
        <begin position="628"/>
        <end position="742"/>
    </location>
</feature>
<dbReference type="EMBL" id="CAHIKZ030003642">
    <property type="protein sequence ID" value="CAE1302619.1"/>
    <property type="molecule type" value="Genomic_DNA"/>
</dbReference>
<feature type="compositionally biased region" description="Low complexity" evidence="1">
    <location>
        <begin position="628"/>
        <end position="644"/>
    </location>
</feature>
<feature type="compositionally biased region" description="Low complexity" evidence="1">
    <location>
        <begin position="430"/>
        <end position="445"/>
    </location>
</feature>
<feature type="compositionally biased region" description="Low complexity" evidence="1">
    <location>
        <begin position="599"/>
        <end position="611"/>
    </location>
</feature>
<feature type="compositionally biased region" description="Polar residues" evidence="1">
    <location>
        <begin position="551"/>
        <end position="598"/>
    </location>
</feature>
<feature type="compositionally biased region" description="Low complexity" evidence="1">
    <location>
        <begin position="454"/>
        <end position="491"/>
    </location>
</feature>
<proteinExistence type="predicted"/>
<feature type="transmembrane region" description="Helical" evidence="2">
    <location>
        <begin position="818"/>
        <end position="846"/>
    </location>
</feature>
<feature type="region of interest" description="Disordered" evidence="1">
    <location>
        <begin position="48"/>
        <end position="67"/>
    </location>
</feature>
<comment type="caution">
    <text evidence="3">The sequence shown here is derived from an EMBL/GenBank/DDBJ whole genome shotgun (WGS) entry which is preliminary data.</text>
</comment>
<feature type="region of interest" description="Disordered" evidence="1">
    <location>
        <begin position="551"/>
        <end position="611"/>
    </location>
</feature>
<evidence type="ECO:0000313" key="4">
    <source>
        <dbReference type="Proteomes" id="UP000597762"/>
    </source>
</evidence>
<keyword evidence="4" id="KW-1185">Reference proteome</keyword>
<name>A0A812DK24_ACAPH</name>
<organism evidence="3 4">
    <name type="scientific">Acanthosepion pharaonis</name>
    <name type="common">Pharaoh cuttlefish</name>
    <name type="synonym">Sepia pharaonis</name>
    <dbReference type="NCBI Taxonomy" id="158019"/>
    <lineage>
        <taxon>Eukaryota</taxon>
        <taxon>Metazoa</taxon>
        <taxon>Spiralia</taxon>
        <taxon>Lophotrochozoa</taxon>
        <taxon>Mollusca</taxon>
        <taxon>Cephalopoda</taxon>
        <taxon>Coleoidea</taxon>
        <taxon>Decapodiformes</taxon>
        <taxon>Sepiida</taxon>
        <taxon>Sepiina</taxon>
        <taxon>Sepiidae</taxon>
        <taxon>Acanthosepion</taxon>
    </lineage>
</organism>
<accession>A0A812DK24</accession>
<dbReference type="Proteomes" id="UP000597762">
    <property type="component" value="Unassembled WGS sequence"/>
</dbReference>
<evidence type="ECO:0000313" key="3">
    <source>
        <dbReference type="EMBL" id="CAE1302619.1"/>
    </source>
</evidence>
<feature type="compositionally biased region" description="Polar residues" evidence="1">
    <location>
        <begin position="410"/>
        <end position="419"/>
    </location>
</feature>
<keyword evidence="2" id="KW-0472">Membrane</keyword>
<evidence type="ECO:0000256" key="2">
    <source>
        <dbReference type="SAM" id="Phobius"/>
    </source>
</evidence>
<protein>
    <submittedName>
        <fullName evidence="3">Uncharacterized protein</fullName>
    </submittedName>
</protein>
<feature type="region of interest" description="Disordered" evidence="1">
    <location>
        <begin position="378"/>
        <end position="497"/>
    </location>
</feature>
<dbReference type="OrthoDB" id="10673251at2759"/>